<evidence type="ECO:0000256" key="1">
    <source>
        <dbReference type="ARBA" id="ARBA00010457"/>
    </source>
</evidence>
<proteinExistence type="inferred from homology"/>
<evidence type="ECO:0000313" key="3">
    <source>
        <dbReference type="EMBL" id="GAA4133975.1"/>
    </source>
</evidence>
<name>A0ABP7YC80_9ACTN</name>
<dbReference type="RefSeq" id="WP_345018824.1">
    <property type="nucleotide sequence ID" value="NZ_BAABDO010000014.1"/>
</dbReference>
<keyword evidence="2" id="KW-0732">Signal</keyword>
<organism evidence="3 4">
    <name type="scientific">Actinomadura keratinilytica</name>
    <dbReference type="NCBI Taxonomy" id="547461"/>
    <lineage>
        <taxon>Bacteria</taxon>
        <taxon>Bacillati</taxon>
        <taxon>Actinomycetota</taxon>
        <taxon>Actinomycetes</taxon>
        <taxon>Streptosporangiales</taxon>
        <taxon>Thermomonosporaceae</taxon>
        <taxon>Actinomadura</taxon>
    </lineage>
</organism>
<protein>
    <recommendedName>
        <fullName evidence="5">Superoxide dismutase family protein</fullName>
    </recommendedName>
</protein>
<comment type="caution">
    <text evidence="3">The sequence shown here is derived from an EMBL/GenBank/DDBJ whole genome shotgun (WGS) entry which is preliminary data.</text>
</comment>
<dbReference type="InterPro" id="IPR036423">
    <property type="entry name" value="SOD-like_Cu/Zn_dom_sf"/>
</dbReference>
<accession>A0ABP7YC80</accession>
<dbReference type="SUPFAM" id="SSF49329">
    <property type="entry name" value="Cu,Zn superoxide dismutase-like"/>
    <property type="match status" value="1"/>
</dbReference>
<keyword evidence="4" id="KW-1185">Reference proteome</keyword>
<reference evidence="4" key="1">
    <citation type="journal article" date="2019" name="Int. J. Syst. Evol. Microbiol.">
        <title>The Global Catalogue of Microorganisms (GCM) 10K type strain sequencing project: providing services to taxonomists for standard genome sequencing and annotation.</title>
        <authorList>
            <consortium name="The Broad Institute Genomics Platform"/>
            <consortium name="The Broad Institute Genome Sequencing Center for Infectious Disease"/>
            <person name="Wu L."/>
            <person name="Ma J."/>
        </authorList>
    </citation>
    <scope>NUCLEOTIDE SEQUENCE [LARGE SCALE GENOMIC DNA]</scope>
    <source>
        <strain evidence="4">JCM 17316</strain>
    </source>
</reference>
<dbReference type="PROSITE" id="PS00332">
    <property type="entry name" value="SOD_CU_ZN_2"/>
    <property type="match status" value="1"/>
</dbReference>
<dbReference type="InterPro" id="IPR018152">
    <property type="entry name" value="SOD_Cu/Zn_BS"/>
</dbReference>
<gene>
    <name evidence="3" type="ORF">GCM10022416_15360</name>
</gene>
<dbReference type="EMBL" id="BAABDO010000014">
    <property type="protein sequence ID" value="GAA4133975.1"/>
    <property type="molecule type" value="Genomic_DNA"/>
</dbReference>
<dbReference type="Gene3D" id="2.60.40.200">
    <property type="entry name" value="Superoxide dismutase, copper/zinc binding domain"/>
    <property type="match status" value="1"/>
</dbReference>
<evidence type="ECO:0000313" key="4">
    <source>
        <dbReference type="Proteomes" id="UP001500266"/>
    </source>
</evidence>
<sequence>MTLVRRTAVALGAAGLALGAPTAPALADAKARDIRVQGPTYVYKDPRYARAKTWVRVSYGRRSTTVRFLATGLPRKAVGKTLGVHVHKNKCGRKPSAAGPHYQRAGAGRGTPLRYKEIWLDVKVRPDRTARSVARVPWRVGRGQAGSVVMHAKPTDRKTGDAGDRLVCTTVPF</sequence>
<evidence type="ECO:0008006" key="5">
    <source>
        <dbReference type="Google" id="ProtNLM"/>
    </source>
</evidence>
<dbReference type="Proteomes" id="UP001500266">
    <property type="component" value="Unassembled WGS sequence"/>
</dbReference>
<feature type="signal peptide" evidence="2">
    <location>
        <begin position="1"/>
        <end position="27"/>
    </location>
</feature>
<feature type="chain" id="PRO_5045243600" description="Superoxide dismutase family protein" evidence="2">
    <location>
        <begin position="28"/>
        <end position="173"/>
    </location>
</feature>
<comment type="similarity">
    <text evidence="1">Belongs to the Cu-Zn superoxide dismutase family.</text>
</comment>
<evidence type="ECO:0000256" key="2">
    <source>
        <dbReference type="SAM" id="SignalP"/>
    </source>
</evidence>